<dbReference type="InterPro" id="IPR000845">
    <property type="entry name" value="Nucleoside_phosphorylase_d"/>
</dbReference>
<accession>A0A2W0H7R8</accession>
<keyword evidence="5" id="KW-0486">Methionine biosynthesis</keyword>
<keyword evidence="3" id="KW-0028">Amino-acid biosynthesis</keyword>
<dbReference type="InterPro" id="IPR010049">
    <property type="entry name" value="MTA_SAH_Nsdase"/>
</dbReference>
<evidence type="ECO:0000256" key="5">
    <source>
        <dbReference type="ARBA" id="ARBA00023167"/>
    </source>
</evidence>
<reference evidence="7 8" key="1">
    <citation type="submission" date="2017-10" db="EMBL/GenBank/DDBJ databases">
        <title>Bacillus sp. nov., a halophilic bacterium isolated from a Yangshapao Lake.</title>
        <authorList>
            <person name="Wang H."/>
        </authorList>
    </citation>
    <scope>NUCLEOTIDE SEQUENCE [LARGE SCALE GENOMIC DNA]</scope>
    <source>
        <strain evidence="7 8">YSP-3</strain>
    </source>
</reference>
<dbReference type="Gene3D" id="3.40.50.1580">
    <property type="entry name" value="Nucleoside phosphorylase domain"/>
    <property type="match status" value="1"/>
</dbReference>
<dbReference type="EC" id="3.2.2.9" evidence="2"/>
<dbReference type="UniPathway" id="UPA00904">
    <property type="reaction ID" value="UER00871"/>
</dbReference>
<dbReference type="NCBIfam" id="TIGR01704">
    <property type="entry name" value="MTA_SAH-Nsdase"/>
    <property type="match status" value="1"/>
</dbReference>
<dbReference type="PANTHER" id="PTHR46832:SF1">
    <property type="entry name" value="5'-METHYLTHIOADENOSINE_S-ADENOSYLHOMOCYSTEINE NUCLEOSIDASE"/>
    <property type="match status" value="1"/>
</dbReference>
<proteinExistence type="predicted"/>
<evidence type="ECO:0000256" key="2">
    <source>
        <dbReference type="ARBA" id="ARBA00011974"/>
    </source>
</evidence>
<dbReference type="Pfam" id="PF01048">
    <property type="entry name" value="PNP_UDP_1"/>
    <property type="match status" value="1"/>
</dbReference>
<dbReference type="PANTHER" id="PTHR46832">
    <property type="entry name" value="5'-METHYLTHIOADENOSINE/S-ADENOSYLHOMOCYSTEINE NUCLEOSIDASE"/>
    <property type="match status" value="1"/>
</dbReference>
<comment type="caution">
    <text evidence="7">The sequence shown here is derived from an EMBL/GenBank/DDBJ whole genome shotgun (WGS) entry which is preliminary data.</text>
</comment>
<evidence type="ECO:0000313" key="7">
    <source>
        <dbReference type="EMBL" id="PYZ97177.1"/>
    </source>
</evidence>
<dbReference type="GO" id="GO:0019509">
    <property type="term" value="P:L-methionine salvage from methylthioadenosine"/>
    <property type="evidence" value="ECO:0007669"/>
    <property type="project" value="UniProtKB-UniPathway"/>
</dbReference>
<organism evidence="7 8">
    <name type="scientific">Alteribacter lacisalsi</name>
    <dbReference type="NCBI Taxonomy" id="2045244"/>
    <lineage>
        <taxon>Bacteria</taxon>
        <taxon>Bacillati</taxon>
        <taxon>Bacillota</taxon>
        <taxon>Bacilli</taxon>
        <taxon>Bacillales</taxon>
        <taxon>Bacillaceae</taxon>
        <taxon>Alteribacter</taxon>
    </lineage>
</organism>
<dbReference type="GO" id="GO:0009164">
    <property type="term" value="P:nucleoside catabolic process"/>
    <property type="evidence" value="ECO:0007669"/>
    <property type="project" value="InterPro"/>
</dbReference>
<sequence length="230" mass="24505">MKTAIIGAMEEEISYFLASGESFEEVKKAHLTLYKGNLHGQDVIITRCGVGKVNAAVTTQILIDYCGADRIVFTGVAGALHKELEVGDIVVSTACQQHDLDASPLGFKKGEVPMFDGPSVFPADETLIKSAYTAAETVGGVQVMKGIVLSGDQFVADRDLVNELSDTFNGVCVEMEGAAVAHAAMVNRIPYVVIRSISDKANGEAAESFTSFVNKAAKRSAAIVERMLKK</sequence>
<dbReference type="GO" id="GO:0008930">
    <property type="term" value="F:methylthioadenosine nucleosidase activity"/>
    <property type="evidence" value="ECO:0007669"/>
    <property type="project" value="InterPro"/>
</dbReference>
<dbReference type="RefSeq" id="WP_110515994.1">
    <property type="nucleotide sequence ID" value="NZ_PDOF01000001.1"/>
</dbReference>
<dbReference type="OrthoDB" id="9792278at2"/>
<dbReference type="Proteomes" id="UP000248066">
    <property type="component" value="Unassembled WGS sequence"/>
</dbReference>
<keyword evidence="4" id="KW-0378">Hydrolase</keyword>
<dbReference type="AlphaFoldDB" id="A0A2W0H7R8"/>
<dbReference type="InterPro" id="IPR035994">
    <property type="entry name" value="Nucleoside_phosphorylase_sf"/>
</dbReference>
<evidence type="ECO:0000259" key="6">
    <source>
        <dbReference type="Pfam" id="PF01048"/>
    </source>
</evidence>
<evidence type="ECO:0000313" key="8">
    <source>
        <dbReference type="Proteomes" id="UP000248066"/>
    </source>
</evidence>
<evidence type="ECO:0000256" key="3">
    <source>
        <dbReference type="ARBA" id="ARBA00022605"/>
    </source>
</evidence>
<dbReference type="GO" id="GO:0019284">
    <property type="term" value="P:L-methionine salvage from S-adenosylmethionine"/>
    <property type="evidence" value="ECO:0007669"/>
    <property type="project" value="TreeGrafter"/>
</dbReference>
<dbReference type="GO" id="GO:0005829">
    <property type="term" value="C:cytosol"/>
    <property type="evidence" value="ECO:0007669"/>
    <property type="project" value="TreeGrafter"/>
</dbReference>
<keyword evidence="8" id="KW-1185">Reference proteome</keyword>
<protein>
    <recommendedName>
        <fullName evidence="2">adenosylhomocysteine nucleosidase</fullName>
        <ecNumber evidence="2">3.2.2.9</ecNumber>
    </recommendedName>
</protein>
<feature type="domain" description="Nucleoside phosphorylase" evidence="6">
    <location>
        <begin position="3"/>
        <end position="229"/>
    </location>
</feature>
<dbReference type="GO" id="GO:0008782">
    <property type="term" value="F:adenosylhomocysteine nucleosidase activity"/>
    <property type="evidence" value="ECO:0007669"/>
    <property type="project" value="UniProtKB-EC"/>
</dbReference>
<evidence type="ECO:0000256" key="4">
    <source>
        <dbReference type="ARBA" id="ARBA00022801"/>
    </source>
</evidence>
<dbReference type="CDD" id="cd09008">
    <property type="entry name" value="MTAN"/>
    <property type="match status" value="1"/>
</dbReference>
<dbReference type="NCBIfam" id="NF004079">
    <property type="entry name" value="PRK05584.1"/>
    <property type="match status" value="1"/>
</dbReference>
<dbReference type="SUPFAM" id="SSF53167">
    <property type="entry name" value="Purine and uridine phosphorylases"/>
    <property type="match status" value="1"/>
</dbReference>
<name>A0A2W0H7R8_9BACI</name>
<evidence type="ECO:0000256" key="1">
    <source>
        <dbReference type="ARBA" id="ARBA00004945"/>
    </source>
</evidence>
<comment type="pathway">
    <text evidence="1">Amino-acid biosynthesis; L-methionine biosynthesis via salvage pathway; S-methyl-5-thio-alpha-D-ribose 1-phosphate from S-methyl-5'-thioadenosine (hydrolase route): step 1/2.</text>
</comment>
<gene>
    <name evidence="7" type="ORF">CR205_00825</name>
</gene>
<dbReference type="EMBL" id="PDOF01000001">
    <property type="protein sequence ID" value="PYZ97177.1"/>
    <property type="molecule type" value="Genomic_DNA"/>
</dbReference>